<sequence>MNKKFISITLSIFIISLFFILGFKFILGNKVLYIDSTNFEQGEPIIKYVGFEEDDSSYKIKVSIKNTTNYIASFREISLQFSGGAEGSPTFTGYDLKQREYYYNYKEGMEEYSSFFDPKEERIYVFEISKGIKFDKEVFDTNRMTIRYNVQYFKRRINKNTVIGNAFSSSSVEFIDNSIDPYNLE</sequence>
<proteinExistence type="predicted"/>
<dbReference type="Proteomes" id="UP000640335">
    <property type="component" value="Unassembled WGS sequence"/>
</dbReference>
<gene>
    <name evidence="2" type="ORF">H9660_14105</name>
</gene>
<dbReference type="EMBL" id="JACSQZ010000070">
    <property type="protein sequence ID" value="MBD7916276.1"/>
    <property type="molecule type" value="Genomic_DNA"/>
</dbReference>
<evidence type="ECO:0000313" key="3">
    <source>
        <dbReference type="Proteomes" id="UP000640335"/>
    </source>
</evidence>
<reference evidence="2 3" key="1">
    <citation type="submission" date="2020-08" db="EMBL/GenBank/DDBJ databases">
        <title>A Genomic Blueprint of the Chicken Gut Microbiome.</title>
        <authorList>
            <person name="Gilroy R."/>
            <person name="Ravi A."/>
            <person name="Getino M."/>
            <person name="Pursley I."/>
            <person name="Horton D.L."/>
            <person name="Alikhan N.-F."/>
            <person name="Baker D."/>
            <person name="Gharbi K."/>
            <person name="Hall N."/>
            <person name="Watson M."/>
            <person name="Adriaenssens E.M."/>
            <person name="Foster-Nyarko E."/>
            <person name="Jarju S."/>
            <person name="Secka A."/>
            <person name="Antonio M."/>
            <person name="Oren A."/>
            <person name="Chaudhuri R."/>
            <person name="La Ragione R.M."/>
            <person name="Hildebrand F."/>
            <person name="Pallen M.J."/>
        </authorList>
    </citation>
    <scope>NUCLEOTIDE SEQUENCE [LARGE SCALE GENOMIC DNA]</scope>
    <source>
        <strain evidence="2 3">Sa3CUN1</strain>
    </source>
</reference>
<organism evidence="2 3">
    <name type="scientific">Clostridium gallinarum</name>
    <dbReference type="NCBI Taxonomy" id="2762246"/>
    <lineage>
        <taxon>Bacteria</taxon>
        <taxon>Bacillati</taxon>
        <taxon>Bacillota</taxon>
        <taxon>Clostridia</taxon>
        <taxon>Eubacteriales</taxon>
        <taxon>Clostridiaceae</taxon>
        <taxon>Clostridium</taxon>
    </lineage>
</organism>
<keyword evidence="1" id="KW-0472">Membrane</keyword>
<evidence type="ECO:0000313" key="2">
    <source>
        <dbReference type="EMBL" id="MBD7916276.1"/>
    </source>
</evidence>
<name>A0ABR8Q771_9CLOT</name>
<feature type="transmembrane region" description="Helical" evidence="1">
    <location>
        <begin position="6"/>
        <end position="27"/>
    </location>
</feature>
<keyword evidence="1" id="KW-0812">Transmembrane</keyword>
<keyword evidence="3" id="KW-1185">Reference proteome</keyword>
<evidence type="ECO:0000256" key="1">
    <source>
        <dbReference type="SAM" id="Phobius"/>
    </source>
</evidence>
<dbReference type="RefSeq" id="WP_191751019.1">
    <property type="nucleotide sequence ID" value="NZ_JACSQZ010000070.1"/>
</dbReference>
<keyword evidence="1" id="KW-1133">Transmembrane helix</keyword>
<evidence type="ECO:0008006" key="4">
    <source>
        <dbReference type="Google" id="ProtNLM"/>
    </source>
</evidence>
<protein>
    <recommendedName>
        <fullName evidence="4">DUF4352 domain-containing protein</fullName>
    </recommendedName>
</protein>
<accession>A0ABR8Q771</accession>
<comment type="caution">
    <text evidence="2">The sequence shown here is derived from an EMBL/GenBank/DDBJ whole genome shotgun (WGS) entry which is preliminary data.</text>
</comment>